<sequence length="311" mass="29646">MDAFTRAVDPTLFASRAYDDAAHDLDVAAAAAAAVPLTLVPPPGAGGAALPEGAPPPRPPFLLVACGPIGEAAAAAATGRGPVAARLAAESASRADGGGEAGASAGLLGTLTAPGLPPLGLYRLAGGAGGMALLGGGPVPDDRAAGVAAWVGAALAPRRVVVLTGMPRYQYAGESAEELDGDPALTLRGFHVGPPPAAVAAAAATATQPPPPPPLPPTTFLSSLPAAMLSACLFTDPAATPGTAYVAVLEGGGVAAADVLRMATAVGNDLAATVGGGAGAGATTGWGKVGKRAAATAARAVGDVAKASIFL</sequence>
<comment type="caution">
    <text evidence="1">The sequence shown here is derived from an EMBL/GenBank/DDBJ whole genome shotgun (WGS) entry which is preliminary data.</text>
</comment>
<evidence type="ECO:0000313" key="2">
    <source>
        <dbReference type="Proteomes" id="UP000798662"/>
    </source>
</evidence>
<organism evidence="1 2">
    <name type="scientific">Pyropia yezoensis</name>
    <name type="common">Susabi-nori</name>
    <name type="synonym">Porphyra yezoensis</name>
    <dbReference type="NCBI Taxonomy" id="2788"/>
    <lineage>
        <taxon>Eukaryota</taxon>
        <taxon>Rhodophyta</taxon>
        <taxon>Bangiophyceae</taxon>
        <taxon>Bangiales</taxon>
        <taxon>Bangiaceae</taxon>
        <taxon>Pyropia</taxon>
    </lineage>
</organism>
<protein>
    <submittedName>
        <fullName evidence="1">Uncharacterized protein</fullName>
    </submittedName>
</protein>
<accession>A0ACC3BKV7</accession>
<dbReference type="EMBL" id="CM020618">
    <property type="protein sequence ID" value="KAK1858354.1"/>
    <property type="molecule type" value="Genomic_DNA"/>
</dbReference>
<name>A0ACC3BKV7_PYRYE</name>
<reference evidence="1" key="1">
    <citation type="submission" date="2019-11" db="EMBL/GenBank/DDBJ databases">
        <title>Nori genome reveals adaptations in red seaweeds to the harsh intertidal environment.</title>
        <authorList>
            <person name="Wang D."/>
            <person name="Mao Y."/>
        </authorList>
    </citation>
    <scope>NUCLEOTIDE SEQUENCE</scope>
    <source>
        <tissue evidence="1">Gametophyte</tissue>
    </source>
</reference>
<dbReference type="Proteomes" id="UP000798662">
    <property type="component" value="Chromosome 1"/>
</dbReference>
<evidence type="ECO:0000313" key="1">
    <source>
        <dbReference type="EMBL" id="KAK1858354.1"/>
    </source>
</evidence>
<gene>
    <name evidence="1" type="ORF">I4F81_000962</name>
</gene>
<keyword evidence="2" id="KW-1185">Reference proteome</keyword>
<proteinExistence type="predicted"/>